<dbReference type="Gene3D" id="3.90.180.10">
    <property type="entry name" value="Medium-chain alcohol dehydrogenases, catalytic domain"/>
    <property type="match status" value="1"/>
</dbReference>
<dbReference type="Proteomes" id="UP001501638">
    <property type="component" value="Unassembled WGS sequence"/>
</dbReference>
<name>A0ABN3JNV1_9ACTN</name>
<evidence type="ECO:0000313" key="1">
    <source>
        <dbReference type="EMBL" id="GAA2435934.1"/>
    </source>
</evidence>
<evidence type="ECO:0000313" key="2">
    <source>
        <dbReference type="Proteomes" id="UP001501638"/>
    </source>
</evidence>
<dbReference type="InterPro" id="IPR051397">
    <property type="entry name" value="Zn-ADH-like_protein"/>
</dbReference>
<sequence>MRRAAGGRGVDVVWDSVGGAAGRQAVEALAPGGRFVVYGVASGTGTEIPGALVYARGLTVIGYGAGNPALDHSRRHALQARALAEAAVGRPRPVVGRRYRLEEAPTAHTALAARETVGKVLLVP</sequence>
<organism evidence="1 2">
    <name type="scientific">Streptomyces macrosporus</name>
    <dbReference type="NCBI Taxonomy" id="44032"/>
    <lineage>
        <taxon>Bacteria</taxon>
        <taxon>Bacillati</taxon>
        <taxon>Actinomycetota</taxon>
        <taxon>Actinomycetes</taxon>
        <taxon>Kitasatosporales</taxon>
        <taxon>Streptomycetaceae</taxon>
        <taxon>Streptomyces</taxon>
    </lineage>
</organism>
<keyword evidence="2" id="KW-1185">Reference proteome</keyword>
<evidence type="ECO:0008006" key="3">
    <source>
        <dbReference type="Google" id="ProtNLM"/>
    </source>
</evidence>
<dbReference type="InterPro" id="IPR036291">
    <property type="entry name" value="NAD(P)-bd_dom_sf"/>
</dbReference>
<dbReference type="PANTHER" id="PTHR43677">
    <property type="entry name" value="SHORT-CHAIN DEHYDROGENASE/REDUCTASE"/>
    <property type="match status" value="1"/>
</dbReference>
<accession>A0ABN3JNV1</accession>
<dbReference type="Gene3D" id="3.40.50.720">
    <property type="entry name" value="NAD(P)-binding Rossmann-like Domain"/>
    <property type="match status" value="1"/>
</dbReference>
<dbReference type="PANTHER" id="PTHR43677:SF4">
    <property type="entry name" value="QUINONE OXIDOREDUCTASE-LIKE PROTEIN 2"/>
    <property type="match status" value="1"/>
</dbReference>
<dbReference type="Pfam" id="PF13602">
    <property type="entry name" value="ADH_zinc_N_2"/>
    <property type="match status" value="1"/>
</dbReference>
<reference evidence="2" key="1">
    <citation type="journal article" date="2019" name="Int. J. Syst. Evol. Microbiol.">
        <title>The Global Catalogue of Microorganisms (GCM) 10K type strain sequencing project: providing services to taxonomists for standard genome sequencing and annotation.</title>
        <authorList>
            <consortium name="The Broad Institute Genomics Platform"/>
            <consortium name="The Broad Institute Genome Sequencing Center for Infectious Disease"/>
            <person name="Wu L."/>
            <person name="Ma J."/>
        </authorList>
    </citation>
    <scope>NUCLEOTIDE SEQUENCE [LARGE SCALE GENOMIC DNA]</scope>
    <source>
        <strain evidence="2">JCM 6305</strain>
    </source>
</reference>
<protein>
    <recommendedName>
        <fullName evidence="3">Zinc-binding dehydrogenase</fullName>
    </recommendedName>
</protein>
<comment type="caution">
    <text evidence="1">The sequence shown here is derived from an EMBL/GenBank/DDBJ whole genome shotgun (WGS) entry which is preliminary data.</text>
</comment>
<dbReference type="SUPFAM" id="SSF51735">
    <property type="entry name" value="NAD(P)-binding Rossmann-fold domains"/>
    <property type="match status" value="1"/>
</dbReference>
<gene>
    <name evidence="1" type="ORF">GCM10010405_18830</name>
</gene>
<dbReference type="EMBL" id="BAAASZ010000017">
    <property type="protein sequence ID" value="GAA2435934.1"/>
    <property type="molecule type" value="Genomic_DNA"/>
</dbReference>
<proteinExistence type="predicted"/>